<dbReference type="PANTHER" id="PTHR43151:SF1">
    <property type="entry name" value="SSR2333 PROTEIN"/>
    <property type="match status" value="1"/>
</dbReference>
<feature type="domain" description="Ferrous iron transporter FeoA-like" evidence="2">
    <location>
        <begin position="11"/>
        <end position="87"/>
    </location>
</feature>
<dbReference type="SMART" id="SM00899">
    <property type="entry name" value="FeoA"/>
    <property type="match status" value="1"/>
</dbReference>
<evidence type="ECO:0000259" key="2">
    <source>
        <dbReference type="SMART" id="SM00899"/>
    </source>
</evidence>
<name>A0A977KUZ3_9CYAN</name>
<dbReference type="KEGG" id="wna:KA717_33265"/>
<evidence type="ECO:0000256" key="1">
    <source>
        <dbReference type="ARBA" id="ARBA00023004"/>
    </source>
</evidence>
<gene>
    <name evidence="3" type="ORF">KA717_33265</name>
</gene>
<accession>A0A977KUZ3</accession>
<sequence>MQIIIINLKLMTLLDLSVGKIALVDQVNLGLYGKGLAARLEAMGIIPNKPIRVLRKSWLGGPLHIRVGTTTEIAIRRQEAKNILIQSHN</sequence>
<dbReference type="InterPro" id="IPR038157">
    <property type="entry name" value="FeoA_core_dom"/>
</dbReference>
<dbReference type="InterPro" id="IPR008988">
    <property type="entry name" value="Transcriptional_repressor_C"/>
</dbReference>
<reference evidence="3" key="1">
    <citation type="submission" date="2021-04" db="EMBL/GenBank/DDBJ databases">
        <title>Genome sequence of Woronichinia naegeliana from Washington state freshwater lake bloom.</title>
        <authorList>
            <person name="Dreher T.W."/>
        </authorList>
    </citation>
    <scope>NUCLEOTIDE SEQUENCE</scope>
    <source>
        <strain evidence="3">WA131</strain>
    </source>
</reference>
<dbReference type="EMBL" id="CP073041">
    <property type="protein sequence ID" value="UXE60382.1"/>
    <property type="molecule type" value="Genomic_DNA"/>
</dbReference>
<dbReference type="AlphaFoldDB" id="A0A977KUZ3"/>
<dbReference type="Pfam" id="PF04023">
    <property type="entry name" value="FeoA"/>
    <property type="match status" value="1"/>
</dbReference>
<dbReference type="PANTHER" id="PTHR43151">
    <property type="entry name" value="FEOA FAMILY PROTEIN"/>
    <property type="match status" value="1"/>
</dbReference>
<organism evidence="3">
    <name type="scientific">Woronichinia naegeliana WA131</name>
    <dbReference type="NCBI Taxonomy" id="2824559"/>
    <lineage>
        <taxon>Bacteria</taxon>
        <taxon>Bacillati</taxon>
        <taxon>Cyanobacteriota</taxon>
        <taxon>Cyanophyceae</taxon>
        <taxon>Synechococcales</taxon>
        <taxon>Coelosphaeriaceae</taxon>
        <taxon>Woronichinia</taxon>
    </lineage>
</organism>
<dbReference type="InterPro" id="IPR007167">
    <property type="entry name" value="Fe-transptr_FeoA-like"/>
</dbReference>
<dbReference type="Gene3D" id="2.30.30.90">
    <property type="match status" value="1"/>
</dbReference>
<evidence type="ECO:0000313" key="3">
    <source>
        <dbReference type="EMBL" id="UXE60382.1"/>
    </source>
</evidence>
<proteinExistence type="predicted"/>
<dbReference type="SUPFAM" id="SSF50037">
    <property type="entry name" value="C-terminal domain of transcriptional repressors"/>
    <property type="match status" value="1"/>
</dbReference>
<keyword evidence="1" id="KW-0408">Iron</keyword>
<protein>
    <submittedName>
        <fullName evidence="3">Ferrous iron transport protein A</fullName>
    </submittedName>
</protein>
<dbReference type="Proteomes" id="UP001065613">
    <property type="component" value="Chromosome"/>
</dbReference>
<dbReference type="InterPro" id="IPR053184">
    <property type="entry name" value="FeoA-like"/>
</dbReference>
<dbReference type="GO" id="GO:0046914">
    <property type="term" value="F:transition metal ion binding"/>
    <property type="evidence" value="ECO:0007669"/>
    <property type="project" value="InterPro"/>
</dbReference>